<keyword evidence="4" id="KW-1185">Reference proteome</keyword>
<dbReference type="EMBL" id="FOFV01000008">
    <property type="protein sequence ID" value="SER36491.1"/>
    <property type="molecule type" value="Genomic_DNA"/>
</dbReference>
<keyword evidence="2" id="KW-0472">Membrane</keyword>
<proteinExistence type="predicted"/>
<evidence type="ECO:0000313" key="3">
    <source>
        <dbReference type="EMBL" id="SER36491.1"/>
    </source>
</evidence>
<feature type="transmembrane region" description="Helical" evidence="2">
    <location>
        <begin position="42"/>
        <end position="63"/>
    </location>
</feature>
<sequence length="229" mass="22997">MDEQKLAGLFRDAAQDAPPASFDAGDVRTASRKATLRRRNSIAAGTTLVVVLGFGGIFAANGWTGGGESTSTSAEGGQQNDNGAQSPMTALQAPPTNFTGKDDSTQGEKSAPGSTGPSAGESAVQGCAGVDRELADALAAELSVSPGPAVSSNDAVAPAVTCPPDARAAAFTIDGLTITAIVSPQPFEAPAAAARVRTTGGQELYVFTQGDGELKGQAQRFADALAPRF</sequence>
<protein>
    <submittedName>
        <fullName evidence="3">Uncharacterized protein</fullName>
    </submittedName>
</protein>
<reference evidence="4" key="1">
    <citation type="submission" date="2016-10" db="EMBL/GenBank/DDBJ databases">
        <authorList>
            <person name="Varghese N."/>
            <person name="Submissions S."/>
        </authorList>
    </citation>
    <scope>NUCLEOTIDE SEQUENCE [LARGE SCALE GENOMIC DNA]</scope>
    <source>
        <strain evidence="4">DSM 44437</strain>
    </source>
</reference>
<dbReference type="RefSeq" id="WP_089918692.1">
    <property type="nucleotide sequence ID" value="NZ_FOFV01000008.1"/>
</dbReference>
<keyword evidence="2" id="KW-0812">Transmembrane</keyword>
<feature type="compositionally biased region" description="Polar residues" evidence="1">
    <location>
        <begin position="78"/>
        <end position="99"/>
    </location>
</feature>
<evidence type="ECO:0000313" key="4">
    <source>
        <dbReference type="Proteomes" id="UP000199503"/>
    </source>
</evidence>
<evidence type="ECO:0000256" key="1">
    <source>
        <dbReference type="SAM" id="MobiDB-lite"/>
    </source>
</evidence>
<organism evidence="3 4">
    <name type="scientific">Lentzea albida</name>
    <dbReference type="NCBI Taxonomy" id="65499"/>
    <lineage>
        <taxon>Bacteria</taxon>
        <taxon>Bacillati</taxon>
        <taxon>Actinomycetota</taxon>
        <taxon>Actinomycetes</taxon>
        <taxon>Pseudonocardiales</taxon>
        <taxon>Pseudonocardiaceae</taxon>
        <taxon>Lentzea</taxon>
    </lineage>
</organism>
<feature type="region of interest" description="Disordered" evidence="1">
    <location>
        <begin position="1"/>
        <end position="26"/>
    </location>
</feature>
<dbReference type="Proteomes" id="UP000199503">
    <property type="component" value="Unassembled WGS sequence"/>
</dbReference>
<dbReference type="STRING" id="65499.SAMN04488000_108201"/>
<feature type="region of interest" description="Disordered" evidence="1">
    <location>
        <begin position="67"/>
        <end position="125"/>
    </location>
</feature>
<keyword evidence="2" id="KW-1133">Transmembrane helix</keyword>
<name>A0A1H9NKS1_9PSEU</name>
<accession>A0A1H9NKS1</accession>
<dbReference type="AlphaFoldDB" id="A0A1H9NKS1"/>
<dbReference type="OrthoDB" id="3698019at2"/>
<evidence type="ECO:0000256" key="2">
    <source>
        <dbReference type="SAM" id="Phobius"/>
    </source>
</evidence>
<gene>
    <name evidence="3" type="ORF">SAMN04488000_108201</name>
</gene>